<evidence type="ECO:0000313" key="2">
    <source>
        <dbReference type="EMBL" id="AMZ71573.1"/>
    </source>
</evidence>
<evidence type="ECO:0000313" key="3">
    <source>
        <dbReference type="Proteomes" id="UP000076083"/>
    </source>
</evidence>
<dbReference type="InterPro" id="IPR044922">
    <property type="entry name" value="DUF2063_N_sf"/>
</dbReference>
<accession>A0A165Z6N8</accession>
<dbReference type="Gene3D" id="1.10.150.690">
    <property type="entry name" value="DUF2063"/>
    <property type="match status" value="1"/>
</dbReference>
<name>A0A165Z6N8_PSEFL</name>
<dbReference type="Proteomes" id="UP000076083">
    <property type="component" value="Chromosome"/>
</dbReference>
<proteinExistence type="predicted"/>
<sequence>MTREELAALQVSFTQALDCSSSPSVLPQGWLETASAGDRRRFARYRSGLWRHQEQSLALTYPVIKALVGDHFFRSLAYDYGRRYPSRHPDLGMFGERLPTFLDQYLPVAPYPYFAAVASLEWTLHLASHAREATALDPRALATMSSAELDVQRFTLSPGCGLLPCEWPVVAIWTAHRQQSQPLPSVNRHVCTALVYRNGWSVEAREVEPWEAAALERLAQRTTLGEALIAAQERYSALGQPQLVDSATLVTRWLNDGLLTAVP</sequence>
<reference evidence="3" key="1">
    <citation type="submission" date="2016-04" db="EMBL/GenBank/DDBJ databases">
        <authorList>
            <person name="Ray J."/>
            <person name="Price M."/>
            <person name="Deutschbauer A."/>
        </authorList>
    </citation>
    <scope>NUCLEOTIDE SEQUENCE [LARGE SCALE GENOMIC DNA]</scope>
    <source>
        <strain evidence="3">FW300-N2E2</strain>
    </source>
</reference>
<dbReference type="AlphaFoldDB" id="A0A165Z6N8"/>
<dbReference type="InterPro" id="IPR018640">
    <property type="entry name" value="DUF2063"/>
</dbReference>
<dbReference type="EMBL" id="CP015225">
    <property type="protein sequence ID" value="AMZ71573.1"/>
    <property type="molecule type" value="Genomic_DNA"/>
</dbReference>
<protein>
    <recommendedName>
        <fullName evidence="1">Putative DNA-binding domain-containing protein</fullName>
    </recommendedName>
</protein>
<gene>
    <name evidence="2" type="ORF">TK06_10905</name>
</gene>
<evidence type="ECO:0000259" key="1">
    <source>
        <dbReference type="Pfam" id="PF09836"/>
    </source>
</evidence>
<reference evidence="2 3" key="2">
    <citation type="journal article" date="2018" name="Nature">
        <title>Mutant phenotypes for thousands of bacterial genes of unknown function.</title>
        <authorList>
            <person name="Price M.N."/>
            <person name="Wetmore K.M."/>
            <person name="Waters R.J."/>
            <person name="Callaghan M."/>
            <person name="Ray J."/>
            <person name="Liu H."/>
            <person name="Kuehl J.V."/>
            <person name="Melnyk R.A."/>
            <person name="Lamson J.S."/>
            <person name="Suh Y."/>
            <person name="Carlson H.K."/>
            <person name="Esquivel Z."/>
            <person name="Sadeeshkumar H."/>
            <person name="Chakraborty R."/>
            <person name="Zane G.M."/>
            <person name="Rubin B.E."/>
            <person name="Wall J.D."/>
            <person name="Visel A."/>
            <person name="Bristow J."/>
            <person name="Blow M.J."/>
            <person name="Arkin A.P."/>
            <person name="Deutschbauer A.M."/>
        </authorList>
    </citation>
    <scope>NUCLEOTIDE SEQUENCE [LARGE SCALE GENOMIC DNA]</scope>
    <source>
        <strain evidence="2 3">FW300-N2E2</strain>
    </source>
</reference>
<dbReference type="RefSeq" id="WP_063322082.1">
    <property type="nucleotide sequence ID" value="NZ_CP015225.1"/>
</dbReference>
<dbReference type="Pfam" id="PF09836">
    <property type="entry name" value="DUF2063"/>
    <property type="match status" value="1"/>
</dbReference>
<organism evidence="2 3">
    <name type="scientific">Pseudomonas fluorescens</name>
    <dbReference type="NCBI Taxonomy" id="294"/>
    <lineage>
        <taxon>Bacteria</taxon>
        <taxon>Pseudomonadati</taxon>
        <taxon>Pseudomonadota</taxon>
        <taxon>Gammaproteobacteria</taxon>
        <taxon>Pseudomonadales</taxon>
        <taxon>Pseudomonadaceae</taxon>
        <taxon>Pseudomonas</taxon>
    </lineage>
</organism>
<feature type="domain" description="Putative DNA-binding" evidence="1">
    <location>
        <begin position="9"/>
        <end position="102"/>
    </location>
</feature>